<reference evidence="1" key="1">
    <citation type="journal article" date="2019" name="Database">
        <title>The radish genome database (RadishGD): an integrated information resource for radish genomics.</title>
        <authorList>
            <person name="Yu H.J."/>
            <person name="Baek S."/>
            <person name="Lee Y.J."/>
            <person name="Cho A."/>
            <person name="Mun J.H."/>
        </authorList>
    </citation>
    <scope>NUCLEOTIDE SEQUENCE [LARGE SCALE GENOMIC DNA]</scope>
    <source>
        <strain evidence="1">cv. WK10039</strain>
    </source>
</reference>
<dbReference type="Proteomes" id="UP000504610">
    <property type="component" value="Chromosome 1"/>
</dbReference>
<evidence type="ECO:0000313" key="2">
    <source>
        <dbReference type="RefSeq" id="XP_018477533.1"/>
    </source>
</evidence>
<accession>A0A6J0N0L0</accession>
<dbReference type="OrthoDB" id="1882251at2759"/>
<dbReference type="AlphaFoldDB" id="A0A6J0N0L0"/>
<gene>
    <name evidence="2" type="primary">LOC108848620</name>
</gene>
<dbReference type="RefSeq" id="XP_018477533.1">
    <property type="nucleotide sequence ID" value="XM_018622031.2"/>
</dbReference>
<name>A0A6J0N0L0_RAPSA</name>
<proteinExistence type="predicted"/>
<dbReference type="PANTHER" id="PTHR33527">
    <property type="entry name" value="OS07G0274300 PROTEIN"/>
    <property type="match status" value="1"/>
</dbReference>
<reference evidence="2" key="2">
    <citation type="submission" date="2025-08" db="UniProtKB">
        <authorList>
            <consortium name="RefSeq"/>
        </authorList>
    </citation>
    <scope>IDENTIFICATION</scope>
    <source>
        <tissue evidence="2">Leaf</tissue>
    </source>
</reference>
<sequence length="419" mass="47510">MAYSSSSSFSAFTDLPSSIVGVTREEFYAFHNIDRTLFTRLVFDLNRDTNQTSQVIAFLFLLEQIQYARNLTPFLVELPDAFIETVANEVDVCLSILHNLDFSTLFVTNNDDGSVIPLLLRLTGGRLTLRYVHQNRETLLLGVIKNMNEICSRAFDDLCVKAEMYYREQLLALQREKIIEEMSNMRLSVQEGSPNRLNVPQGISSTLRVQQETPIRQSVPRGNPNRLNVPQGISSALSVQQQSPIRLSIPQEISNRQGGQHGIPIRQSVQQGISTRQSVQYQTPIWLSAQQERAPALTTPLPVDEETDIENEEVVIPADDRTVFLTFSKGYPTSESEVRVYFTRKFGEVIEAILMQEVEENEQPLFARMVLKKECAWKIEEIVGPGNKKKFTIDGKHVWARKYVRKKPSSTASPSSSHV</sequence>
<dbReference type="GeneID" id="108848620"/>
<dbReference type="KEGG" id="rsz:108848620"/>
<keyword evidence="1" id="KW-1185">Reference proteome</keyword>
<organism evidence="1 2">
    <name type="scientific">Raphanus sativus</name>
    <name type="common">Radish</name>
    <name type="synonym">Raphanus raphanistrum var. sativus</name>
    <dbReference type="NCBI Taxonomy" id="3726"/>
    <lineage>
        <taxon>Eukaryota</taxon>
        <taxon>Viridiplantae</taxon>
        <taxon>Streptophyta</taxon>
        <taxon>Embryophyta</taxon>
        <taxon>Tracheophyta</taxon>
        <taxon>Spermatophyta</taxon>
        <taxon>Magnoliopsida</taxon>
        <taxon>eudicotyledons</taxon>
        <taxon>Gunneridae</taxon>
        <taxon>Pentapetalae</taxon>
        <taxon>rosids</taxon>
        <taxon>malvids</taxon>
        <taxon>Brassicales</taxon>
        <taxon>Brassicaceae</taxon>
        <taxon>Brassiceae</taxon>
        <taxon>Raphanus</taxon>
    </lineage>
</organism>
<evidence type="ECO:0000313" key="1">
    <source>
        <dbReference type="Proteomes" id="UP000504610"/>
    </source>
</evidence>
<protein>
    <submittedName>
        <fullName evidence="2">Uncharacterized protein LOC108848620</fullName>
    </submittedName>
</protein>
<dbReference type="PANTHER" id="PTHR33527:SF52">
    <property type="entry name" value="F13F21.27 PROTEIN"/>
    <property type="match status" value="1"/>
</dbReference>